<organism evidence="1 2">
    <name type="scientific">Hamiltosporidium tvaerminnensis</name>
    <dbReference type="NCBI Taxonomy" id="1176355"/>
    <lineage>
        <taxon>Eukaryota</taxon>
        <taxon>Fungi</taxon>
        <taxon>Fungi incertae sedis</taxon>
        <taxon>Microsporidia</taxon>
        <taxon>Dubosqiidae</taxon>
        <taxon>Hamiltosporidium</taxon>
    </lineage>
</organism>
<comment type="caution">
    <text evidence="1">The sequence shown here is derived from an EMBL/GenBank/DDBJ whole genome shotgun (WGS) entry which is preliminary data.</text>
</comment>
<sequence>MKVTFFSLHLHILNRYKFKSSKRIRSHSSGFQDKNRVGISLKDSFQIPETEKLRKYDLLVNDVKIISYVMTRNGIMTKYHKSHLKRHQTLHNVETYIQSIVHKKTVEIISFDRRRGLELEPNAKRAVKVRQWVSQHFTLKEANNKKDSVLQLTSNNITPFISEGEATFEVPTINISEESDFKEEPVVLKKVEENI</sequence>
<reference evidence="1 2" key="1">
    <citation type="submission" date="2017-12" db="EMBL/GenBank/DDBJ databases">
        <authorList>
            <person name="Pombert J.-F."/>
            <person name="Haag K.L."/>
            <person name="Ebert D."/>
        </authorList>
    </citation>
    <scope>NUCLEOTIDE SEQUENCE [LARGE SCALE GENOMIC DNA]</scope>
    <source>
        <strain evidence="1">IL-G-3</strain>
    </source>
</reference>
<dbReference type="AlphaFoldDB" id="A0A4Q9M0M3"/>
<dbReference type="EMBL" id="PITK01000116">
    <property type="protein sequence ID" value="TBU20190.1"/>
    <property type="molecule type" value="Genomic_DNA"/>
</dbReference>
<accession>A0A4Q9M0M3</accession>
<name>A0A4Q9M0M3_9MICR</name>
<dbReference type="VEuPathDB" id="MicrosporidiaDB:CWI38_0116p0010"/>
<proteinExistence type="predicted"/>
<protein>
    <submittedName>
        <fullName evidence="1">Uncharacterized protein</fullName>
    </submittedName>
</protein>
<evidence type="ECO:0000313" key="2">
    <source>
        <dbReference type="Proteomes" id="UP000292282"/>
    </source>
</evidence>
<keyword evidence="2" id="KW-1185">Reference proteome</keyword>
<gene>
    <name evidence="1" type="ORF">CWI38_0116p0010</name>
</gene>
<dbReference type="Proteomes" id="UP000292282">
    <property type="component" value="Unassembled WGS sequence"/>
</dbReference>
<evidence type="ECO:0000313" key="1">
    <source>
        <dbReference type="EMBL" id="TBU20190.1"/>
    </source>
</evidence>